<dbReference type="STRING" id="1150298.ERS852406_01243"/>
<evidence type="ECO:0000313" key="2">
    <source>
        <dbReference type="EMBL" id="CUP72961.1"/>
    </source>
</evidence>
<proteinExistence type="predicted"/>
<dbReference type="EMBL" id="CYYV01000005">
    <property type="protein sequence ID" value="CUO08465.1"/>
    <property type="molecule type" value="Genomic_DNA"/>
</dbReference>
<keyword evidence="6" id="KW-1185">Reference proteome</keyword>
<reference evidence="3 6" key="2">
    <citation type="journal article" date="2020" name="Cell Host Microbe">
        <title>Functional and Genomic Variation between Human-Derived Isolates of Lachnospiraceae Reveals Inter- and Intra-Species Diversity.</title>
        <authorList>
            <person name="Sorbara M.T."/>
            <person name="Littmann E.R."/>
            <person name="Fontana E."/>
            <person name="Moody T.U."/>
            <person name="Kohout C.E."/>
            <person name="Gjonbalaj M."/>
            <person name="Eaton V."/>
            <person name="Seok R."/>
            <person name="Leiner I.M."/>
            <person name="Pamer E.G."/>
        </authorList>
    </citation>
    <scope>NUCLEOTIDE SEQUENCE [LARGE SCALE GENOMIC DNA]</scope>
    <source>
        <strain evidence="3 6">MSK.14.54</strain>
    </source>
</reference>
<reference evidence="3" key="3">
    <citation type="submission" date="2020-02" db="EMBL/GenBank/DDBJ databases">
        <authorList>
            <person name="Littmann E."/>
            <person name="Sorbara M."/>
        </authorList>
    </citation>
    <scope>NUCLEOTIDE SEQUENCE</scope>
    <source>
        <strain evidence="3">MSK.14.54</strain>
    </source>
</reference>
<accession>A0A174QLU6</accession>
<evidence type="ECO:0000313" key="1">
    <source>
        <dbReference type="EMBL" id="CUO08465.1"/>
    </source>
</evidence>
<evidence type="ECO:0000313" key="3">
    <source>
        <dbReference type="EMBL" id="NSE17465.1"/>
    </source>
</evidence>
<evidence type="ECO:0000313" key="4">
    <source>
        <dbReference type="Proteomes" id="UP000095706"/>
    </source>
</evidence>
<organism evidence="2 5">
    <name type="scientific">Fusicatenibacter saccharivorans</name>
    <dbReference type="NCBI Taxonomy" id="1150298"/>
    <lineage>
        <taxon>Bacteria</taxon>
        <taxon>Bacillati</taxon>
        <taxon>Bacillota</taxon>
        <taxon>Clostridia</taxon>
        <taxon>Lachnospirales</taxon>
        <taxon>Lachnospiraceae</taxon>
        <taxon>Fusicatenibacter</taxon>
    </lineage>
</organism>
<evidence type="ECO:0000313" key="6">
    <source>
        <dbReference type="Proteomes" id="UP000768180"/>
    </source>
</evidence>
<dbReference type="Proteomes" id="UP000095709">
    <property type="component" value="Unassembled WGS sequence"/>
</dbReference>
<evidence type="ECO:0000313" key="5">
    <source>
        <dbReference type="Proteomes" id="UP000095709"/>
    </source>
</evidence>
<sequence>MGIVCLAGIFAVFLLLAWTLCRAAGWEKEREDLEQEQYLKEWREKKLKKIEKI</sequence>
<dbReference type="AlphaFoldDB" id="A0A174QLU6"/>
<protein>
    <submittedName>
        <fullName evidence="2">Uncharacterized protein</fullName>
    </submittedName>
</protein>
<name>A0A174QLU6_9FIRM</name>
<dbReference type="RefSeq" id="WP_022462017.1">
    <property type="nucleotide sequence ID" value="NZ_CABJFB010000001.1"/>
</dbReference>
<gene>
    <name evidence="1" type="ORF">ERS852406_01243</name>
    <name evidence="2" type="ORF">ERS852498_02669</name>
    <name evidence="3" type="ORF">G5B05_13895</name>
</gene>
<reference evidence="4 5" key="1">
    <citation type="submission" date="2015-09" db="EMBL/GenBank/DDBJ databases">
        <authorList>
            <consortium name="Pathogen Informatics"/>
        </authorList>
    </citation>
    <scope>NUCLEOTIDE SEQUENCE [LARGE SCALE GENOMIC DNA]</scope>
    <source>
        <strain evidence="1 4">2789STDY5608849</strain>
        <strain evidence="2 5">2789STDY5834885</strain>
    </source>
</reference>
<dbReference type="EMBL" id="JAAITQ010000032">
    <property type="protein sequence ID" value="NSE17465.1"/>
    <property type="molecule type" value="Genomic_DNA"/>
</dbReference>
<dbReference type="EMBL" id="CZAL01000015">
    <property type="protein sequence ID" value="CUP72961.1"/>
    <property type="molecule type" value="Genomic_DNA"/>
</dbReference>
<dbReference type="Proteomes" id="UP000095706">
    <property type="component" value="Unassembled WGS sequence"/>
</dbReference>
<dbReference type="Proteomes" id="UP000768180">
    <property type="component" value="Unassembled WGS sequence"/>
</dbReference>